<organism evidence="2 3">
    <name type="scientific">Protofrankia coriariae</name>
    <dbReference type="NCBI Taxonomy" id="1562887"/>
    <lineage>
        <taxon>Bacteria</taxon>
        <taxon>Bacillati</taxon>
        <taxon>Actinomycetota</taxon>
        <taxon>Actinomycetes</taxon>
        <taxon>Frankiales</taxon>
        <taxon>Frankiaceae</taxon>
        <taxon>Protofrankia</taxon>
    </lineage>
</organism>
<gene>
    <name evidence="2" type="ORF">FrCorBMG51_17210</name>
</gene>
<evidence type="ECO:0000256" key="1">
    <source>
        <dbReference type="SAM" id="MobiDB-lite"/>
    </source>
</evidence>
<proteinExistence type="predicted"/>
<comment type="caution">
    <text evidence="2">The sequence shown here is derived from an EMBL/GenBank/DDBJ whole genome shotgun (WGS) entry which is preliminary data.</text>
</comment>
<keyword evidence="3" id="KW-1185">Reference proteome</keyword>
<name>A0ABR5F1R4_9ACTN</name>
<sequence length="83" mass="8986">MLTGLLEGISREDGVPDARAMGHRRRRVRRPKFLTSPFQQPSSLAGSSILISPDSRHGLLEVLGDVPLSTTARTSTSSSASRR</sequence>
<evidence type="ECO:0000313" key="2">
    <source>
        <dbReference type="EMBL" id="KLL10593.1"/>
    </source>
</evidence>
<feature type="region of interest" description="Disordered" evidence="1">
    <location>
        <begin position="1"/>
        <end position="24"/>
    </location>
</feature>
<evidence type="ECO:0000313" key="3">
    <source>
        <dbReference type="Proteomes" id="UP000035425"/>
    </source>
</evidence>
<reference evidence="2 3" key="1">
    <citation type="submission" date="2014-12" db="EMBL/GenBank/DDBJ databases">
        <title>Frankia sp. BMG5.1 draft genome.</title>
        <authorList>
            <person name="Gtari M."/>
            <person name="Ghodhbane-Gtari F."/>
            <person name="Nouioui I."/>
            <person name="Ktari A."/>
            <person name="Hezbri K."/>
            <person name="Mimouni W."/>
            <person name="Sbissi I."/>
            <person name="Ayari A."/>
            <person name="Yamanaka T."/>
            <person name="Normand P."/>
            <person name="Tisa L.S."/>
            <person name="Boudabous A."/>
        </authorList>
    </citation>
    <scope>NUCLEOTIDE SEQUENCE [LARGE SCALE GENOMIC DNA]</scope>
    <source>
        <strain evidence="2 3">BMG5.1</strain>
    </source>
</reference>
<accession>A0ABR5F1R4</accession>
<dbReference type="Proteomes" id="UP000035425">
    <property type="component" value="Unassembled WGS sequence"/>
</dbReference>
<protein>
    <submittedName>
        <fullName evidence="2">Uncharacterized protein</fullName>
    </submittedName>
</protein>
<dbReference type="EMBL" id="JWIO01000029">
    <property type="protein sequence ID" value="KLL10593.1"/>
    <property type="molecule type" value="Genomic_DNA"/>
</dbReference>